<keyword evidence="2" id="KW-1185">Reference proteome</keyword>
<evidence type="ECO:0008006" key="3">
    <source>
        <dbReference type="Google" id="ProtNLM"/>
    </source>
</evidence>
<reference evidence="1" key="1">
    <citation type="submission" date="2021-01" db="EMBL/GenBank/DDBJ databases">
        <title>Description of Breznakiella homolactica.</title>
        <authorList>
            <person name="Song Y."/>
            <person name="Brune A."/>
        </authorList>
    </citation>
    <scope>NUCLEOTIDE SEQUENCE</scope>
    <source>
        <strain evidence="1">RmG30</strain>
    </source>
</reference>
<dbReference type="KEGG" id="bhc:JFL75_09245"/>
<dbReference type="AlphaFoldDB" id="A0A7T7XRJ1"/>
<evidence type="ECO:0000313" key="2">
    <source>
        <dbReference type="Proteomes" id="UP000595917"/>
    </source>
</evidence>
<protein>
    <recommendedName>
        <fullName evidence="3">BIG2 domain-containing protein</fullName>
    </recommendedName>
</protein>
<dbReference type="RefSeq" id="WP_215628392.1">
    <property type="nucleotide sequence ID" value="NZ_CP067089.2"/>
</dbReference>
<accession>A0A7T7XRJ1</accession>
<sequence>MNQPVYGRFKKSIVAVLSIILSIFCFWSCSNPSSSQEPDPDLVTVSQVAVTPGTANVEKGTSKTFSAAVTGTNNPAQTVAWSLVGTHHAQTAIGPDGTLSVAAGETQLLLTVKATSTVDTTKSATAQIKVRRDGVYFTVYSETRDYRVYRGDHAYQYDQSVEAWEVLSGTDIVVAYKWGKIVTCESGYTVVDGGFAKGRLTTNIDDFAMDVSPIRAYSGSNDYYISGGDSYRKNPLEEDEWQVGYKSKITVTRRTGQITSCITGWTLIDSSAFGPTNGMTGEMNIDVAARTFNP</sequence>
<organism evidence="1 2">
    <name type="scientific">Breznakiella homolactica</name>
    <dbReference type="NCBI Taxonomy" id="2798577"/>
    <lineage>
        <taxon>Bacteria</taxon>
        <taxon>Pseudomonadati</taxon>
        <taxon>Spirochaetota</taxon>
        <taxon>Spirochaetia</taxon>
        <taxon>Spirochaetales</taxon>
        <taxon>Breznakiellaceae</taxon>
        <taxon>Breznakiella</taxon>
    </lineage>
</organism>
<proteinExistence type="predicted"/>
<dbReference type="EMBL" id="CP067089">
    <property type="protein sequence ID" value="QQO11083.1"/>
    <property type="molecule type" value="Genomic_DNA"/>
</dbReference>
<name>A0A7T7XRJ1_9SPIR</name>
<gene>
    <name evidence="1" type="ORF">JFL75_09245</name>
</gene>
<dbReference type="Proteomes" id="UP000595917">
    <property type="component" value="Chromosome"/>
</dbReference>
<evidence type="ECO:0000313" key="1">
    <source>
        <dbReference type="EMBL" id="QQO11083.1"/>
    </source>
</evidence>